<dbReference type="InterPro" id="IPR004291">
    <property type="entry name" value="Transposase_IS66_central"/>
</dbReference>
<evidence type="ECO:0000313" key="3">
    <source>
        <dbReference type="Proteomes" id="UP000237194"/>
    </source>
</evidence>
<dbReference type="EMBL" id="MIND01000018">
    <property type="protein sequence ID" value="POF90016.1"/>
    <property type="molecule type" value="Genomic_DNA"/>
</dbReference>
<sequence>MNYSLKRWVALRRFLGGGLLPIDRNQVESQIRQWALGGLEQVVCRIATQQKTDGGDHEIDAVCADERA</sequence>
<dbReference type="Pfam" id="PF03050">
    <property type="entry name" value="DDE_Tnp_IS66"/>
    <property type="match status" value="1"/>
</dbReference>
<accession>A0A2S3WGE3</accession>
<organism evidence="2 3">
    <name type="scientific">Pseudomonas putida</name>
    <name type="common">Arthrobacter siderocapsulatus</name>
    <dbReference type="NCBI Taxonomy" id="303"/>
    <lineage>
        <taxon>Bacteria</taxon>
        <taxon>Pseudomonadati</taxon>
        <taxon>Pseudomonadota</taxon>
        <taxon>Gammaproteobacteria</taxon>
        <taxon>Pseudomonadales</taxon>
        <taxon>Pseudomonadaceae</taxon>
        <taxon>Pseudomonas</taxon>
    </lineage>
</organism>
<proteinExistence type="predicted"/>
<evidence type="ECO:0000313" key="2">
    <source>
        <dbReference type="EMBL" id="POF90016.1"/>
    </source>
</evidence>
<comment type="caution">
    <text evidence="2">The sequence shown here is derived from an EMBL/GenBank/DDBJ whole genome shotgun (WGS) entry which is preliminary data.</text>
</comment>
<gene>
    <name evidence="2" type="ORF">BGP80_19510</name>
</gene>
<reference evidence="2 3" key="1">
    <citation type="submission" date="2016-08" db="EMBL/GenBank/DDBJ databases">
        <authorList>
            <person name="Seilhamer J.J."/>
        </authorList>
    </citation>
    <scope>NUCLEOTIDE SEQUENCE [LARGE SCALE GENOMIC DNA]</scope>
    <source>
        <strain evidence="2 3">KT-27</strain>
    </source>
</reference>
<feature type="domain" description="Transposase IS66 central" evidence="1">
    <location>
        <begin position="1"/>
        <end position="37"/>
    </location>
</feature>
<evidence type="ECO:0000259" key="1">
    <source>
        <dbReference type="Pfam" id="PF03050"/>
    </source>
</evidence>
<name>A0A2S3WGE3_PSEPU</name>
<dbReference type="Proteomes" id="UP000237194">
    <property type="component" value="Unassembled WGS sequence"/>
</dbReference>
<dbReference type="AlphaFoldDB" id="A0A2S3WGE3"/>
<reference evidence="2 3" key="2">
    <citation type="submission" date="2018-03" db="EMBL/GenBank/DDBJ databases">
        <title>Draft genome of Pseudomonas putida strain KT-27.</title>
        <authorList>
            <person name="Yoshizawa S."/>
            <person name="Khan N.H."/>
            <person name="Nishimura M."/>
            <person name="Chiura H.X."/>
            <person name="Ogura Y."/>
            <person name="Hayashi T."/>
            <person name="Kogure K."/>
        </authorList>
    </citation>
    <scope>NUCLEOTIDE SEQUENCE [LARGE SCALE GENOMIC DNA]</scope>
    <source>
        <strain evidence="2 3">KT-27</strain>
    </source>
</reference>
<protein>
    <recommendedName>
        <fullName evidence="1">Transposase IS66 central domain-containing protein</fullName>
    </recommendedName>
</protein>